<sequence>MSLIIAYFVPLCVNSFLDWFAESSRAFAYQTYEKDGSILNRIDSLTLQDNTWKEQDVLYTTFRLLPMAIWAFRSALYDVSAAFNGYSGV</sequence>
<evidence type="ECO:0000313" key="1">
    <source>
        <dbReference type="EMBL" id="TFJ93438.1"/>
    </source>
</evidence>
<keyword evidence="2" id="KW-1185">Reference proteome</keyword>
<dbReference type="RefSeq" id="WP_135109520.1">
    <property type="nucleotide sequence ID" value="NZ_SRHY01000006.1"/>
</dbReference>
<dbReference type="EMBL" id="SRHY01000006">
    <property type="protein sequence ID" value="TFJ93438.1"/>
    <property type="molecule type" value="Genomic_DNA"/>
</dbReference>
<organism evidence="1 2">
    <name type="scientific">Lentibacillus salicampi</name>
    <dbReference type="NCBI Taxonomy" id="175306"/>
    <lineage>
        <taxon>Bacteria</taxon>
        <taxon>Bacillati</taxon>
        <taxon>Bacillota</taxon>
        <taxon>Bacilli</taxon>
        <taxon>Bacillales</taxon>
        <taxon>Bacillaceae</taxon>
        <taxon>Lentibacillus</taxon>
    </lineage>
</organism>
<dbReference type="Proteomes" id="UP000298484">
    <property type="component" value="Unassembled WGS sequence"/>
</dbReference>
<evidence type="ECO:0000313" key="2">
    <source>
        <dbReference type="Proteomes" id="UP000298484"/>
    </source>
</evidence>
<proteinExistence type="predicted"/>
<gene>
    <name evidence="1" type="ORF">E4U82_07160</name>
</gene>
<accession>A0A4Y9AC13</accession>
<dbReference type="AlphaFoldDB" id="A0A4Y9AC13"/>
<reference evidence="1 2" key="1">
    <citation type="submission" date="2019-03" db="EMBL/GenBank/DDBJ databases">
        <title>Genome sequence of Lentibacillus salicampi ATCC BAA-719.</title>
        <authorList>
            <person name="Maclea K.S."/>
            <person name="Simoes Junior M."/>
        </authorList>
    </citation>
    <scope>NUCLEOTIDE SEQUENCE [LARGE SCALE GENOMIC DNA]</scope>
    <source>
        <strain evidence="1 2">ATCC BAA-719</strain>
    </source>
</reference>
<dbReference type="OrthoDB" id="9770043at2"/>
<name>A0A4Y9AC13_9BACI</name>
<protein>
    <submittedName>
        <fullName evidence="1">Uncharacterized protein</fullName>
    </submittedName>
</protein>
<comment type="caution">
    <text evidence="1">The sequence shown here is derived from an EMBL/GenBank/DDBJ whole genome shotgun (WGS) entry which is preliminary data.</text>
</comment>